<dbReference type="Proteomes" id="UP000262582">
    <property type="component" value="Chromosome"/>
</dbReference>
<dbReference type="EMBL" id="NXIG01000005">
    <property type="protein sequence ID" value="RXI31103.1"/>
    <property type="molecule type" value="Genomic_DNA"/>
</dbReference>
<protein>
    <submittedName>
        <fullName evidence="2">C-di-GMP phosphodiesterase, class II (HD-GYP domain)</fullName>
    </submittedName>
    <submittedName>
        <fullName evidence="3">Phosphohydrolase</fullName>
    </submittedName>
</protein>
<dbReference type="KEGG" id="aell:AELL_0724"/>
<dbReference type="GO" id="GO:0009214">
    <property type="term" value="P:cyclic nucleotide catabolic process"/>
    <property type="evidence" value="ECO:0007669"/>
    <property type="project" value="TreeGrafter"/>
</dbReference>
<dbReference type="EMBL" id="CP032097">
    <property type="protein sequence ID" value="AXX94404.1"/>
    <property type="molecule type" value="Genomic_DNA"/>
</dbReference>
<dbReference type="Gene3D" id="1.10.3210.10">
    <property type="entry name" value="Hypothetical protein af1432"/>
    <property type="match status" value="1"/>
</dbReference>
<proteinExistence type="predicted"/>
<organism evidence="3 5">
    <name type="scientific">Arcobacter ellisii</name>
    <dbReference type="NCBI Taxonomy" id="913109"/>
    <lineage>
        <taxon>Bacteria</taxon>
        <taxon>Pseudomonadati</taxon>
        <taxon>Campylobacterota</taxon>
        <taxon>Epsilonproteobacteria</taxon>
        <taxon>Campylobacterales</taxon>
        <taxon>Arcobacteraceae</taxon>
        <taxon>Arcobacter</taxon>
    </lineage>
</organism>
<dbReference type="InterPro" id="IPR037522">
    <property type="entry name" value="HD_GYP_dom"/>
</dbReference>
<accession>A0A347U6C6</accession>
<reference evidence="2 4" key="2">
    <citation type="submission" date="2018-08" db="EMBL/GenBank/DDBJ databases">
        <title>Complete genome of the Arcobacter ellisii type strain LMG 26155.</title>
        <authorList>
            <person name="Miller W.G."/>
            <person name="Yee E."/>
            <person name="Bono J.L."/>
        </authorList>
    </citation>
    <scope>NUCLEOTIDE SEQUENCE [LARGE SCALE GENOMIC DNA]</scope>
    <source>
        <strain evidence="2 4">LMG 26155</strain>
    </source>
</reference>
<evidence type="ECO:0000313" key="5">
    <source>
        <dbReference type="Proteomes" id="UP000290588"/>
    </source>
</evidence>
<sequence length="350" mass="40742">MDKKKQMAFNLNNFLLSMSAILDYKEFDLFGTPLNHFKRVSYIALNLGAKFNLEPKMMADLCSLSLIYNLEKNELEKIPFLNTREFLEDSLINEIIEFSSKLDKMFKLSDNQIENRVKAIEFVKENKENFSNELINNFLEVSSQISFWLDLQYENEILMYIYGSLHDFTTVLDFEEILNLTTIFHKLENKNSIIIERASKVADEFNFEHKDKQIFLIASSLQNIGKIMIPNSILNKKEKLSSSEFEIIKSYPYHTKRVLGAIMGFADILSLATKVQERLDGSGYIYGLEAKSLSLKDRLLSCLVIYNALREDRSYRNAFKHSEAIKIMRNEAEIGKIDKSIVEIFENIFE</sequence>
<dbReference type="OrthoDB" id="9804747at2"/>
<evidence type="ECO:0000313" key="2">
    <source>
        <dbReference type="EMBL" id="AXX94404.1"/>
    </source>
</evidence>
<dbReference type="SUPFAM" id="SSF109604">
    <property type="entry name" value="HD-domain/PDEase-like"/>
    <property type="match status" value="1"/>
</dbReference>
<dbReference type="GO" id="GO:0004112">
    <property type="term" value="F:cyclic-nucleotide phosphodiesterase activity"/>
    <property type="evidence" value="ECO:0007669"/>
    <property type="project" value="TreeGrafter"/>
</dbReference>
<dbReference type="PROSITE" id="PS51832">
    <property type="entry name" value="HD_GYP"/>
    <property type="match status" value="1"/>
</dbReference>
<evidence type="ECO:0000313" key="3">
    <source>
        <dbReference type="EMBL" id="RXI31103.1"/>
    </source>
</evidence>
<evidence type="ECO:0000313" key="4">
    <source>
        <dbReference type="Proteomes" id="UP000262582"/>
    </source>
</evidence>
<dbReference type="Proteomes" id="UP000290588">
    <property type="component" value="Unassembled WGS sequence"/>
</dbReference>
<gene>
    <name evidence="2" type="ORF">AELL_0724</name>
    <name evidence="3" type="ORF">CP962_06490</name>
</gene>
<feature type="domain" description="HD-GYP" evidence="1">
    <location>
        <begin position="151"/>
        <end position="350"/>
    </location>
</feature>
<dbReference type="RefSeq" id="WP_118916633.1">
    <property type="nucleotide sequence ID" value="NZ_CP032097.1"/>
</dbReference>
<dbReference type="Pfam" id="PF13487">
    <property type="entry name" value="HD_5"/>
    <property type="match status" value="1"/>
</dbReference>
<dbReference type="AlphaFoldDB" id="A0A347U6C6"/>
<dbReference type="PANTHER" id="PTHR43155">
    <property type="entry name" value="CYCLIC DI-GMP PHOSPHODIESTERASE PA4108-RELATED"/>
    <property type="match status" value="1"/>
</dbReference>
<keyword evidence="4" id="KW-1185">Reference proteome</keyword>
<reference evidence="3 5" key="1">
    <citation type="submission" date="2017-09" db="EMBL/GenBank/DDBJ databases">
        <title>Genomics of the genus Arcobacter.</title>
        <authorList>
            <person name="Perez-Cataluna A."/>
            <person name="Figueras M.J."/>
            <person name="Salas-Masso N."/>
        </authorList>
    </citation>
    <scope>NUCLEOTIDE SEQUENCE [LARGE SCALE GENOMIC DNA]</scope>
    <source>
        <strain evidence="3 5">CECT 7837</strain>
    </source>
</reference>
<dbReference type="PANTHER" id="PTHR43155:SF1">
    <property type="entry name" value="3'3'-CGAMP-SPECIFIC PHOSPHODIESTERASE 1"/>
    <property type="match status" value="1"/>
</dbReference>
<evidence type="ECO:0000259" key="1">
    <source>
        <dbReference type="PROSITE" id="PS51832"/>
    </source>
</evidence>
<name>A0A347U6C6_9BACT</name>